<dbReference type="AlphaFoldDB" id="A0A834GCE1"/>
<dbReference type="Proteomes" id="UP000626092">
    <property type="component" value="Unassembled WGS sequence"/>
</dbReference>
<feature type="compositionally biased region" description="Polar residues" evidence="1">
    <location>
        <begin position="175"/>
        <end position="201"/>
    </location>
</feature>
<keyword evidence="3" id="KW-1185">Reference proteome</keyword>
<accession>A0A834GCE1</accession>
<protein>
    <submittedName>
        <fullName evidence="2">Uncharacterized protein</fullName>
    </submittedName>
</protein>
<comment type="caution">
    <text evidence="2">The sequence shown here is derived from an EMBL/GenBank/DDBJ whole genome shotgun (WGS) entry which is preliminary data.</text>
</comment>
<gene>
    <name evidence="2" type="ORF">RHSIM_Rhsim10G0109900</name>
</gene>
<organism evidence="2 3">
    <name type="scientific">Rhododendron simsii</name>
    <name type="common">Sims's rhododendron</name>
    <dbReference type="NCBI Taxonomy" id="118357"/>
    <lineage>
        <taxon>Eukaryota</taxon>
        <taxon>Viridiplantae</taxon>
        <taxon>Streptophyta</taxon>
        <taxon>Embryophyta</taxon>
        <taxon>Tracheophyta</taxon>
        <taxon>Spermatophyta</taxon>
        <taxon>Magnoliopsida</taxon>
        <taxon>eudicotyledons</taxon>
        <taxon>Gunneridae</taxon>
        <taxon>Pentapetalae</taxon>
        <taxon>asterids</taxon>
        <taxon>Ericales</taxon>
        <taxon>Ericaceae</taxon>
        <taxon>Ericoideae</taxon>
        <taxon>Rhodoreae</taxon>
        <taxon>Rhododendron</taxon>
    </lineage>
</organism>
<feature type="region of interest" description="Disordered" evidence="1">
    <location>
        <begin position="1"/>
        <end position="25"/>
    </location>
</feature>
<evidence type="ECO:0000313" key="3">
    <source>
        <dbReference type="Proteomes" id="UP000626092"/>
    </source>
</evidence>
<feature type="region of interest" description="Disordered" evidence="1">
    <location>
        <begin position="108"/>
        <end position="131"/>
    </location>
</feature>
<reference evidence="2" key="1">
    <citation type="submission" date="2019-11" db="EMBL/GenBank/DDBJ databases">
        <authorList>
            <person name="Liu Y."/>
            <person name="Hou J."/>
            <person name="Li T.-Q."/>
            <person name="Guan C.-H."/>
            <person name="Wu X."/>
            <person name="Wu H.-Z."/>
            <person name="Ling F."/>
            <person name="Zhang R."/>
            <person name="Shi X.-G."/>
            <person name="Ren J.-P."/>
            <person name="Chen E.-F."/>
            <person name="Sun J.-M."/>
        </authorList>
    </citation>
    <scope>NUCLEOTIDE SEQUENCE</scope>
    <source>
        <strain evidence="2">Adult_tree_wgs_1</strain>
        <tissue evidence="2">Leaves</tissue>
    </source>
</reference>
<feature type="region of interest" description="Disordered" evidence="1">
    <location>
        <begin position="147"/>
        <end position="264"/>
    </location>
</feature>
<evidence type="ECO:0000256" key="1">
    <source>
        <dbReference type="SAM" id="MobiDB-lite"/>
    </source>
</evidence>
<name>A0A834GCE1_RHOSS</name>
<sequence length="417" mass="45817">MAGSNYTSRAAYNDGRNPTSYMSGAGYTDDRNITSYGEKGYSDHVCRPVIIDAEGRKRPIIAYGSPNANQESFVTTRTERIVEHVRAPVVELYSSQARVEPLKEYRVTNDKRSNPSTTVYDRPEYGYNSQSKMEPVRNYGVANDNWRGSSLNAGQDRPEYGYNSPSKMEPVRNYGVSNDNERGSSLTAGQDRTEYGYNSPSKVEPVRNYGVANDNGRGSSLTAGQDRPEYGYNSPSKMEPVRNYGVANDNGRGSSLNAGQDRPQKVDDWVTKFEPEVSRPTRTGLLSANLWRNPPSSTAQGYGATNGYGGEYANNNNNNNNNQLSGPTNEIGKALETLKDAAKPSSIATTALQPRLPVLASTIAPKRDSSTDTIDSREVAKRYGNLNLASRPFQTGESYTGTIDSREAAQRYYGARV</sequence>
<dbReference type="OrthoDB" id="1153117at2759"/>
<feature type="compositionally biased region" description="Polar residues" evidence="1">
    <location>
        <begin position="1"/>
        <end position="22"/>
    </location>
</feature>
<feature type="region of interest" description="Disordered" evidence="1">
    <location>
        <begin position="287"/>
        <end position="329"/>
    </location>
</feature>
<dbReference type="EMBL" id="WJXA01000010">
    <property type="protein sequence ID" value="KAF7130871.1"/>
    <property type="molecule type" value="Genomic_DNA"/>
</dbReference>
<proteinExistence type="predicted"/>
<evidence type="ECO:0000313" key="2">
    <source>
        <dbReference type="EMBL" id="KAF7130871.1"/>
    </source>
</evidence>